<evidence type="ECO:0000256" key="1">
    <source>
        <dbReference type="SAM" id="MobiDB-lite"/>
    </source>
</evidence>
<protein>
    <recommendedName>
        <fullName evidence="4">CHCH domain-containing protein</fullName>
    </recommendedName>
</protein>
<reference evidence="2 3" key="1">
    <citation type="submission" date="2020-02" db="EMBL/GenBank/DDBJ databases">
        <authorList>
            <person name="Ferguson B K."/>
        </authorList>
    </citation>
    <scope>NUCLEOTIDE SEQUENCE [LARGE SCALE GENOMIC DNA]</scope>
</reference>
<dbReference type="Proteomes" id="UP000479000">
    <property type="component" value="Unassembled WGS sequence"/>
</dbReference>
<evidence type="ECO:0000313" key="3">
    <source>
        <dbReference type="Proteomes" id="UP000479000"/>
    </source>
</evidence>
<dbReference type="InterPro" id="IPR052632">
    <property type="entry name" value="MICOS_subunit_Mic19"/>
</dbReference>
<gene>
    <name evidence="2" type="ORF">NTEN_LOCUS17553</name>
</gene>
<dbReference type="InterPro" id="IPR009069">
    <property type="entry name" value="Cys_alpha_HP_mot_SF"/>
</dbReference>
<organism evidence="2 3">
    <name type="scientific">Nesidiocoris tenuis</name>
    <dbReference type="NCBI Taxonomy" id="355587"/>
    <lineage>
        <taxon>Eukaryota</taxon>
        <taxon>Metazoa</taxon>
        <taxon>Ecdysozoa</taxon>
        <taxon>Arthropoda</taxon>
        <taxon>Hexapoda</taxon>
        <taxon>Insecta</taxon>
        <taxon>Pterygota</taxon>
        <taxon>Neoptera</taxon>
        <taxon>Paraneoptera</taxon>
        <taxon>Hemiptera</taxon>
        <taxon>Heteroptera</taxon>
        <taxon>Panheteroptera</taxon>
        <taxon>Cimicomorpha</taxon>
        <taxon>Miridae</taxon>
        <taxon>Dicyphina</taxon>
        <taxon>Nesidiocoris</taxon>
    </lineage>
</organism>
<dbReference type="GO" id="GO:0061617">
    <property type="term" value="C:MICOS complex"/>
    <property type="evidence" value="ECO:0007669"/>
    <property type="project" value="TreeGrafter"/>
</dbReference>
<dbReference type="GO" id="GO:0007007">
    <property type="term" value="P:inner mitochondrial membrane organization"/>
    <property type="evidence" value="ECO:0007669"/>
    <property type="project" value="TreeGrafter"/>
</dbReference>
<keyword evidence="3" id="KW-1185">Reference proteome</keyword>
<dbReference type="EMBL" id="CADCXU010025654">
    <property type="protein sequence ID" value="CAB0012859.1"/>
    <property type="molecule type" value="Genomic_DNA"/>
</dbReference>
<evidence type="ECO:0000313" key="2">
    <source>
        <dbReference type="EMBL" id="CAB0012859.1"/>
    </source>
</evidence>
<dbReference type="PROSITE" id="PS51808">
    <property type="entry name" value="CHCH"/>
    <property type="match status" value="1"/>
</dbReference>
<accession>A0A6H5H7L5</accession>
<dbReference type="PANTHER" id="PTHR21588:SF18">
    <property type="entry name" value="MICOS COMPLEX SUBUNIT MIC19"/>
    <property type="match status" value="1"/>
</dbReference>
<sequence length="196" mass="21960">MGGSQSARRVTLENPNPDPHDLNNVIRVSDSVVQRLTQRSLAATSNALAAEAAGEVTAGGDKPLIGSPVSHPKYYSLRNEIKAHGLPYLTTKDIQEYVDAEVDRTNKYWEERMSRMQDGHKQMETIMLDEYAKAQVELEKLLPRKIHPDAKVPCTEFGAKLAKCFKKNQKESLKCLPQIDAFKECLVVARKNVIQV</sequence>
<feature type="region of interest" description="Disordered" evidence="1">
    <location>
        <begin position="1"/>
        <end position="21"/>
    </location>
</feature>
<name>A0A6H5H7L5_9HEMI</name>
<proteinExistence type="predicted"/>
<dbReference type="OrthoDB" id="70030at2759"/>
<dbReference type="AlphaFoldDB" id="A0A6H5H7L5"/>
<dbReference type="SUPFAM" id="SSF47072">
    <property type="entry name" value="Cysteine alpha-hairpin motif"/>
    <property type="match status" value="1"/>
</dbReference>
<dbReference type="PANTHER" id="PTHR21588">
    <property type="entry name" value="COILED-COIL-HELIX-COILED-COIL-HELIX DOMAIN CONTAINING 6"/>
    <property type="match status" value="1"/>
</dbReference>
<evidence type="ECO:0008006" key="4">
    <source>
        <dbReference type="Google" id="ProtNLM"/>
    </source>
</evidence>